<feature type="region of interest" description="Disordered" evidence="1">
    <location>
        <begin position="1"/>
        <end position="23"/>
    </location>
</feature>
<dbReference type="PANTHER" id="PTHR36713:SF1">
    <property type="entry name" value="OS09G0344700 PROTEIN"/>
    <property type="match status" value="1"/>
</dbReference>
<dbReference type="Proteomes" id="UP000886520">
    <property type="component" value="Chromosome 3"/>
</dbReference>
<dbReference type="OrthoDB" id="773986at2759"/>
<reference evidence="2" key="1">
    <citation type="submission" date="2021-01" db="EMBL/GenBank/DDBJ databases">
        <title>Adiantum capillus-veneris genome.</title>
        <authorList>
            <person name="Fang Y."/>
            <person name="Liao Q."/>
        </authorList>
    </citation>
    <scope>NUCLEOTIDE SEQUENCE</scope>
    <source>
        <strain evidence="2">H3</strain>
        <tissue evidence="2">Leaf</tissue>
    </source>
</reference>
<name>A0A9D4ZPR7_ADICA</name>
<evidence type="ECO:0000313" key="3">
    <source>
        <dbReference type="Proteomes" id="UP000886520"/>
    </source>
</evidence>
<sequence>MEGNKGTDYFSIQPPKLEDAGLEDPALPIEGIQEAFRRVAESVQAKTGVNIHFGTSDGGMGDLVVDPLPEQRGKGQSCTGQEIDRTTPYHDAIVTPSEDLKEDLVLEGKEKGPKLGKERCTLGDSEPKDDVQKM</sequence>
<feature type="region of interest" description="Disordered" evidence="1">
    <location>
        <begin position="108"/>
        <end position="134"/>
    </location>
</feature>
<dbReference type="PANTHER" id="PTHR36713">
    <property type="entry name" value="OS09G0344700 PROTEIN"/>
    <property type="match status" value="1"/>
</dbReference>
<proteinExistence type="predicted"/>
<gene>
    <name evidence="2" type="ORF">GOP47_0003077</name>
</gene>
<evidence type="ECO:0000256" key="1">
    <source>
        <dbReference type="SAM" id="MobiDB-lite"/>
    </source>
</evidence>
<dbReference type="AlphaFoldDB" id="A0A9D4ZPR7"/>
<organism evidence="2 3">
    <name type="scientific">Adiantum capillus-veneris</name>
    <name type="common">Maidenhair fern</name>
    <dbReference type="NCBI Taxonomy" id="13818"/>
    <lineage>
        <taxon>Eukaryota</taxon>
        <taxon>Viridiplantae</taxon>
        <taxon>Streptophyta</taxon>
        <taxon>Embryophyta</taxon>
        <taxon>Tracheophyta</taxon>
        <taxon>Polypodiopsida</taxon>
        <taxon>Polypodiidae</taxon>
        <taxon>Polypodiales</taxon>
        <taxon>Pteridineae</taxon>
        <taxon>Pteridaceae</taxon>
        <taxon>Vittarioideae</taxon>
        <taxon>Adiantum</taxon>
    </lineage>
</organism>
<keyword evidence="3" id="KW-1185">Reference proteome</keyword>
<accession>A0A9D4ZPR7</accession>
<evidence type="ECO:0000313" key="2">
    <source>
        <dbReference type="EMBL" id="KAI5083334.1"/>
    </source>
</evidence>
<comment type="caution">
    <text evidence="2">The sequence shown here is derived from an EMBL/GenBank/DDBJ whole genome shotgun (WGS) entry which is preliminary data.</text>
</comment>
<dbReference type="EMBL" id="JABFUD020000002">
    <property type="protein sequence ID" value="KAI5083334.1"/>
    <property type="molecule type" value="Genomic_DNA"/>
</dbReference>
<protein>
    <submittedName>
        <fullName evidence="2">Uncharacterized protein</fullName>
    </submittedName>
</protein>